<protein>
    <recommendedName>
        <fullName evidence="2">phosphoglycerate mutase (2,3-diphosphoglycerate-dependent)</fullName>
        <ecNumber evidence="2">5.4.2.11</ecNumber>
    </recommendedName>
</protein>
<dbReference type="InterPro" id="IPR005952">
    <property type="entry name" value="Phosphogly_mut1"/>
</dbReference>
<dbReference type="SUPFAM" id="SSF53254">
    <property type="entry name" value="Phosphoglycerate mutase-like"/>
    <property type="match status" value="1"/>
</dbReference>
<dbReference type="STRING" id="415015.SAMN05660462_01979"/>
<comment type="similarity">
    <text evidence="1">Belongs to the phosphoglycerate mutase family. BPG-dependent PGAM subfamily.</text>
</comment>
<organism evidence="7 8">
    <name type="scientific">Proteiniborus ethanoligenes</name>
    <dbReference type="NCBI Taxonomy" id="415015"/>
    <lineage>
        <taxon>Bacteria</taxon>
        <taxon>Bacillati</taxon>
        <taxon>Bacillota</taxon>
        <taxon>Clostridia</taxon>
        <taxon>Eubacteriales</taxon>
        <taxon>Proteiniborus</taxon>
    </lineage>
</organism>
<keyword evidence="3" id="KW-0324">Glycolysis</keyword>
<feature type="active site" description="Tele-phosphohistidine intermediate" evidence="5">
    <location>
        <position position="8"/>
    </location>
</feature>
<evidence type="ECO:0000256" key="5">
    <source>
        <dbReference type="PIRSR" id="PIRSR613078-1"/>
    </source>
</evidence>
<gene>
    <name evidence="7" type="ORF">SAMN05660462_01979</name>
</gene>
<evidence type="ECO:0000256" key="6">
    <source>
        <dbReference type="PIRSR" id="PIRSR613078-2"/>
    </source>
</evidence>
<feature type="binding site" evidence="6">
    <location>
        <position position="58"/>
    </location>
    <ligand>
        <name>substrate</name>
    </ligand>
</feature>
<dbReference type="OrthoDB" id="7925971at2"/>
<evidence type="ECO:0000256" key="4">
    <source>
        <dbReference type="ARBA" id="ARBA00023235"/>
    </source>
</evidence>
<accession>A0A1H3QK93</accession>
<keyword evidence="8" id="KW-1185">Reference proteome</keyword>
<dbReference type="GO" id="GO:0006096">
    <property type="term" value="P:glycolytic process"/>
    <property type="evidence" value="ECO:0007669"/>
    <property type="project" value="UniProtKB-KW"/>
</dbReference>
<dbReference type="RefSeq" id="WP_091730546.1">
    <property type="nucleotide sequence ID" value="NZ_FNQE01000021.1"/>
</dbReference>
<evidence type="ECO:0000313" key="8">
    <source>
        <dbReference type="Proteomes" id="UP000198625"/>
    </source>
</evidence>
<dbReference type="InterPro" id="IPR001345">
    <property type="entry name" value="PG/BPGM_mutase_AS"/>
</dbReference>
<dbReference type="Gene3D" id="3.40.50.1240">
    <property type="entry name" value="Phosphoglycerate mutase-like"/>
    <property type="match status" value="1"/>
</dbReference>
<proteinExistence type="inferred from homology"/>
<dbReference type="EMBL" id="FNQE01000021">
    <property type="protein sequence ID" value="SDZ13836.1"/>
    <property type="molecule type" value="Genomic_DNA"/>
</dbReference>
<dbReference type="InterPro" id="IPR029033">
    <property type="entry name" value="His_PPase_superfam"/>
</dbReference>
<feature type="active site" description="Proton donor/acceptor" evidence="5">
    <location>
        <position position="82"/>
    </location>
</feature>
<dbReference type="Proteomes" id="UP000198625">
    <property type="component" value="Unassembled WGS sequence"/>
</dbReference>
<dbReference type="PROSITE" id="PS00175">
    <property type="entry name" value="PG_MUTASE"/>
    <property type="match status" value="1"/>
</dbReference>
<dbReference type="InterPro" id="IPR013078">
    <property type="entry name" value="His_Pase_superF_clade-1"/>
</dbReference>
<name>A0A1H3QK93_9FIRM</name>
<dbReference type="Pfam" id="PF00300">
    <property type="entry name" value="His_Phos_1"/>
    <property type="match status" value="1"/>
</dbReference>
<dbReference type="GO" id="GO:0004619">
    <property type="term" value="F:phosphoglycerate mutase activity"/>
    <property type="evidence" value="ECO:0007669"/>
    <property type="project" value="UniProtKB-EC"/>
</dbReference>
<keyword evidence="4" id="KW-0413">Isomerase</keyword>
<dbReference type="SMART" id="SM00855">
    <property type="entry name" value="PGAM"/>
    <property type="match status" value="1"/>
</dbReference>
<dbReference type="EC" id="5.4.2.11" evidence="2"/>
<evidence type="ECO:0000256" key="2">
    <source>
        <dbReference type="ARBA" id="ARBA00012028"/>
    </source>
</evidence>
<dbReference type="CDD" id="cd07067">
    <property type="entry name" value="HP_PGM_like"/>
    <property type="match status" value="1"/>
</dbReference>
<evidence type="ECO:0000256" key="1">
    <source>
        <dbReference type="ARBA" id="ARBA00006717"/>
    </source>
</evidence>
<dbReference type="PIRSF" id="PIRSF000709">
    <property type="entry name" value="6PFK_2-Ptase"/>
    <property type="match status" value="1"/>
</dbReference>
<evidence type="ECO:0000313" key="7">
    <source>
        <dbReference type="EMBL" id="SDZ13836.1"/>
    </source>
</evidence>
<reference evidence="7 8" key="1">
    <citation type="submission" date="2016-10" db="EMBL/GenBank/DDBJ databases">
        <authorList>
            <person name="de Groot N.N."/>
        </authorList>
    </citation>
    <scope>NUCLEOTIDE SEQUENCE [LARGE SCALE GENOMIC DNA]</scope>
    <source>
        <strain evidence="7 8">DSM 21650</strain>
    </source>
</reference>
<evidence type="ECO:0000256" key="3">
    <source>
        <dbReference type="ARBA" id="ARBA00023152"/>
    </source>
</evidence>
<dbReference type="PANTHER" id="PTHR11931">
    <property type="entry name" value="PHOSPHOGLYCERATE MUTASE"/>
    <property type="match status" value="1"/>
</dbReference>
<dbReference type="AlphaFoldDB" id="A0A1H3QK93"/>
<sequence>MKFILVRHGETEANIGGIYSGWTDFPLTEKGNKDIQATARALKRYADIDIIYSSPLNRALSTAKAISAAINKEIQVVPNLKEMNFGIFDGKEREYIQKNHSSEWDSWLKDYVNYRIPQGENLLDVYDRIVDFIEMLIEKDKSCIIVTHGGIIQTMITHLLDLGLDKMWHFQCLPAGYVEIEYVDNFGYLRRLEHCN</sequence>
<feature type="binding site" evidence="6">
    <location>
        <begin position="7"/>
        <end position="14"/>
    </location>
    <ligand>
        <name>substrate</name>
    </ligand>
</feature>